<reference evidence="2 3" key="1">
    <citation type="submission" date="2018-08" db="EMBL/GenBank/DDBJ databases">
        <title>Meiothermus roseus NBRC 110900 genome sequencing project.</title>
        <authorList>
            <person name="Da Costa M.S."/>
            <person name="Albuquerque L."/>
            <person name="Raposo P."/>
            <person name="Froufe H.J.C."/>
            <person name="Barroso C.S."/>
            <person name="Egas C."/>
        </authorList>
    </citation>
    <scope>NUCLEOTIDE SEQUENCE [LARGE SCALE GENOMIC DNA]</scope>
    <source>
        <strain evidence="2 3">NBRC 110900</strain>
    </source>
</reference>
<protein>
    <submittedName>
        <fullName evidence="2">Uncharacterized protein</fullName>
    </submittedName>
</protein>
<dbReference type="EMBL" id="QWLA01000060">
    <property type="protein sequence ID" value="RIH84271.1"/>
    <property type="molecule type" value="Genomic_DNA"/>
</dbReference>
<evidence type="ECO:0000256" key="1">
    <source>
        <dbReference type="SAM" id="SignalP"/>
    </source>
</evidence>
<dbReference type="OrthoDB" id="27520at2"/>
<gene>
    <name evidence="2" type="ORF">Mrose_02702</name>
</gene>
<feature type="signal peptide" evidence="1">
    <location>
        <begin position="1"/>
        <end position="18"/>
    </location>
</feature>
<comment type="caution">
    <text evidence="2">The sequence shown here is derived from an EMBL/GenBank/DDBJ whole genome shotgun (WGS) entry which is preliminary data.</text>
</comment>
<dbReference type="AlphaFoldDB" id="A0A399EQ54"/>
<evidence type="ECO:0000313" key="2">
    <source>
        <dbReference type="EMBL" id="RIH84271.1"/>
    </source>
</evidence>
<sequence length="190" mass="20959">MKKIVWLSSILLLGLTTAQPNPPTPPAPVAPYPHHFAEKAFRELAEAQARRAYWQSIRPSQTPAWLAQADSLLSRAQADLQAQRFFSAKEGAEAAKKAYEAALALNGWWGPGPAGRGKGGWHGDHFYRAQERVWRLEAEMNYFRSNHPAVRAFLQGAKGLLSAQASPWQAEAAHKLADAGLHVLKAERGF</sequence>
<feature type="chain" id="PRO_5017345408" evidence="1">
    <location>
        <begin position="19"/>
        <end position="190"/>
    </location>
</feature>
<name>A0A399EQ54_9DEIN</name>
<dbReference type="RefSeq" id="WP_147371663.1">
    <property type="nucleotide sequence ID" value="NZ_QWLA01000060.1"/>
</dbReference>
<dbReference type="Proteomes" id="UP000265341">
    <property type="component" value="Unassembled WGS sequence"/>
</dbReference>
<keyword evidence="3" id="KW-1185">Reference proteome</keyword>
<accession>A0A399EQ54</accession>
<organism evidence="2 3">
    <name type="scientific">Calidithermus roseus</name>
    <dbReference type="NCBI Taxonomy" id="1644118"/>
    <lineage>
        <taxon>Bacteria</taxon>
        <taxon>Thermotogati</taxon>
        <taxon>Deinococcota</taxon>
        <taxon>Deinococci</taxon>
        <taxon>Thermales</taxon>
        <taxon>Thermaceae</taxon>
        <taxon>Calidithermus</taxon>
    </lineage>
</organism>
<evidence type="ECO:0000313" key="3">
    <source>
        <dbReference type="Proteomes" id="UP000265341"/>
    </source>
</evidence>
<keyword evidence="1" id="KW-0732">Signal</keyword>
<proteinExistence type="predicted"/>